<evidence type="ECO:0000313" key="3">
    <source>
        <dbReference type="Proteomes" id="UP001292094"/>
    </source>
</evidence>
<dbReference type="AlphaFoldDB" id="A0AAE1QH90"/>
<feature type="compositionally biased region" description="Low complexity" evidence="1">
    <location>
        <begin position="12"/>
        <end position="24"/>
    </location>
</feature>
<dbReference type="Proteomes" id="UP001292094">
    <property type="component" value="Unassembled WGS sequence"/>
</dbReference>
<feature type="compositionally biased region" description="Polar residues" evidence="1">
    <location>
        <begin position="1"/>
        <end position="11"/>
    </location>
</feature>
<reference evidence="2" key="1">
    <citation type="submission" date="2023-11" db="EMBL/GenBank/DDBJ databases">
        <title>Genome assemblies of two species of porcelain crab, Petrolisthes cinctipes and Petrolisthes manimaculis (Anomura: Porcellanidae).</title>
        <authorList>
            <person name="Angst P."/>
        </authorList>
    </citation>
    <scope>NUCLEOTIDE SEQUENCE</scope>
    <source>
        <strain evidence="2">PB745_02</strain>
        <tissue evidence="2">Gill</tissue>
    </source>
</reference>
<comment type="caution">
    <text evidence="2">The sequence shown here is derived from an EMBL/GenBank/DDBJ whole genome shotgun (WGS) entry which is preliminary data.</text>
</comment>
<name>A0AAE1QH90_9EUCA</name>
<sequence>MKQCTGSQETVPASPQAAHSQSQAVRPSQTSVTEELQLLGHVTECKISRKLTKFDWINFLGEVTDH</sequence>
<gene>
    <name evidence="2" type="ORF">Pmani_003140</name>
</gene>
<keyword evidence="3" id="KW-1185">Reference proteome</keyword>
<evidence type="ECO:0000256" key="1">
    <source>
        <dbReference type="SAM" id="MobiDB-lite"/>
    </source>
</evidence>
<proteinExistence type="predicted"/>
<dbReference type="EMBL" id="JAWZYT010000224">
    <property type="protein sequence ID" value="KAK4326348.1"/>
    <property type="molecule type" value="Genomic_DNA"/>
</dbReference>
<organism evidence="2 3">
    <name type="scientific">Petrolisthes manimaculis</name>
    <dbReference type="NCBI Taxonomy" id="1843537"/>
    <lineage>
        <taxon>Eukaryota</taxon>
        <taxon>Metazoa</taxon>
        <taxon>Ecdysozoa</taxon>
        <taxon>Arthropoda</taxon>
        <taxon>Crustacea</taxon>
        <taxon>Multicrustacea</taxon>
        <taxon>Malacostraca</taxon>
        <taxon>Eumalacostraca</taxon>
        <taxon>Eucarida</taxon>
        <taxon>Decapoda</taxon>
        <taxon>Pleocyemata</taxon>
        <taxon>Anomura</taxon>
        <taxon>Galatheoidea</taxon>
        <taxon>Porcellanidae</taxon>
        <taxon>Petrolisthes</taxon>
    </lineage>
</organism>
<protein>
    <submittedName>
        <fullName evidence="2">Uncharacterized protein</fullName>
    </submittedName>
</protein>
<evidence type="ECO:0000313" key="2">
    <source>
        <dbReference type="EMBL" id="KAK4326348.1"/>
    </source>
</evidence>
<accession>A0AAE1QH90</accession>
<feature type="region of interest" description="Disordered" evidence="1">
    <location>
        <begin position="1"/>
        <end position="29"/>
    </location>
</feature>